<dbReference type="CDD" id="cd14728">
    <property type="entry name" value="Ere-like"/>
    <property type="match status" value="1"/>
</dbReference>
<dbReference type="SUPFAM" id="SSF159501">
    <property type="entry name" value="EreA/ChaN-like"/>
    <property type="match status" value="1"/>
</dbReference>
<dbReference type="PANTHER" id="PTHR31299:SF0">
    <property type="entry name" value="ESTERASE, PUTATIVE (AFU_ORTHOLOGUE AFUA_1G05850)-RELATED"/>
    <property type="match status" value="1"/>
</dbReference>
<dbReference type="InterPro" id="IPR052036">
    <property type="entry name" value="Hydrolase/PRTase-associated"/>
</dbReference>
<dbReference type="EMBL" id="JAAATY010000028">
    <property type="protein sequence ID" value="NRN69507.1"/>
    <property type="molecule type" value="Genomic_DNA"/>
</dbReference>
<dbReference type="PIRSF" id="PIRSF036794">
    <property type="entry name" value="UCP_erythr_ester"/>
    <property type="match status" value="1"/>
</dbReference>
<organism evidence="1 2">
    <name type="scientific">Kibdelosporangium persicum</name>
    <dbReference type="NCBI Taxonomy" id="2698649"/>
    <lineage>
        <taxon>Bacteria</taxon>
        <taxon>Bacillati</taxon>
        <taxon>Actinomycetota</taxon>
        <taxon>Actinomycetes</taxon>
        <taxon>Pseudonocardiales</taxon>
        <taxon>Pseudonocardiaceae</taxon>
        <taxon>Kibdelosporangium</taxon>
    </lineage>
</organism>
<proteinExistence type="predicted"/>
<dbReference type="Gene3D" id="3.30.1870.10">
    <property type="entry name" value="EreA-like, domain 2"/>
    <property type="match status" value="1"/>
</dbReference>
<dbReference type="InterPro" id="IPR007815">
    <property type="entry name" value="Emycin_Estase"/>
</dbReference>
<comment type="caution">
    <text evidence="1">The sequence shown here is derived from an EMBL/GenBank/DDBJ whole genome shotgun (WGS) entry which is preliminary data.</text>
</comment>
<evidence type="ECO:0000313" key="2">
    <source>
        <dbReference type="Proteomes" id="UP000763557"/>
    </source>
</evidence>
<gene>
    <name evidence="1" type="ORF">GC106_67640</name>
</gene>
<reference evidence="1 2" key="1">
    <citation type="submission" date="2020-01" db="EMBL/GenBank/DDBJ databases">
        <title>Kibdelosporangium persica a novel Actinomycetes from a hot desert in Iran.</title>
        <authorList>
            <person name="Safaei N."/>
            <person name="Zaburannyi N."/>
            <person name="Mueller R."/>
            <person name="Wink J."/>
        </authorList>
    </citation>
    <scope>NUCLEOTIDE SEQUENCE [LARGE SCALE GENOMIC DNA]</scope>
    <source>
        <strain evidence="1 2">4NS15</strain>
    </source>
</reference>
<evidence type="ECO:0000313" key="1">
    <source>
        <dbReference type="EMBL" id="NRN69507.1"/>
    </source>
</evidence>
<sequence length="428" mass="47819">MSRYGDDVTALAAPLDDAGDFDMLLDRVGDAQVVMIGEASHGTHEFYQWRTALTQRLIADKGFSFVAVEGDWPDCDRVNRAVRCSPDAPGDPREALAAFERWPTWMWANEEVADFSRWLRAHNTTVDVRERVGFHGLDVYSLWESLREILIHLREHDPAEVPTALAAYRCFEPYGESAQDYAMATRMIPASCENEVVDLLVRLRERASADGGGAFGAWQNAEVVAGAERYYRAMIAGGRESWNVRDRHMDHTLDRLLSHYGAGAKAVVWAHNTHVGDARATSMAAHGEVNIGQLARERYGEDQVVLAGFGSHRGTVVAGDSWGAPMREMPVPAARSGSLEDALHVAAPERALFVFPREHRPELLTDELGHRAIGVVYDPDRERWGNYMPTIAGDRYDAFLWIDQTRALHPLHTRQVDVLEPETYPSGT</sequence>
<dbReference type="PANTHER" id="PTHR31299">
    <property type="entry name" value="ESTERASE, PUTATIVE (AFU_ORTHOLOGUE AFUA_1G05850)-RELATED"/>
    <property type="match status" value="1"/>
</dbReference>
<accession>A0ABX2FDS2</accession>
<dbReference type="Pfam" id="PF05139">
    <property type="entry name" value="Erythro_esteras"/>
    <property type="match status" value="1"/>
</dbReference>
<protein>
    <submittedName>
        <fullName evidence="1">L-isoaspartate O-methyltransferase</fullName>
    </submittedName>
</protein>
<dbReference type="Gene3D" id="3.40.1660.10">
    <property type="entry name" value="EreA-like (biosynthetic domain)"/>
    <property type="match status" value="1"/>
</dbReference>
<name>A0ABX2FDS2_9PSEU</name>
<dbReference type="RefSeq" id="WP_173139783.1">
    <property type="nucleotide sequence ID" value="NZ_CBCSGW010000012.1"/>
</dbReference>
<dbReference type="InterPro" id="IPR014622">
    <property type="entry name" value="UCP036794_erythomycin"/>
</dbReference>
<keyword evidence="2" id="KW-1185">Reference proteome</keyword>
<dbReference type="Proteomes" id="UP000763557">
    <property type="component" value="Unassembled WGS sequence"/>
</dbReference>